<accession>A0ABY4CJG6</accession>
<evidence type="ECO:0000256" key="2">
    <source>
        <dbReference type="ARBA" id="ARBA00022618"/>
    </source>
</evidence>
<keyword evidence="4 6" id="KW-0131">Cell cycle</keyword>
<proteinExistence type="inferred from homology"/>
<keyword evidence="2 6" id="KW-0132">Cell division</keyword>
<evidence type="ECO:0000259" key="7">
    <source>
        <dbReference type="Pfam" id="PF03775"/>
    </source>
</evidence>
<feature type="domain" description="Septum site-determining protein MinC N-terminal" evidence="8">
    <location>
        <begin position="19"/>
        <end position="96"/>
    </location>
</feature>
<feature type="domain" description="Septum formation inhibitor MinC C-terminal" evidence="7">
    <location>
        <begin position="112"/>
        <end position="214"/>
    </location>
</feature>
<dbReference type="PANTHER" id="PTHR34108">
    <property type="entry name" value="SEPTUM SITE-DETERMINING PROTEIN MINC"/>
    <property type="match status" value="1"/>
</dbReference>
<dbReference type="InterPro" id="IPR016098">
    <property type="entry name" value="CAP/MinC_C"/>
</dbReference>
<dbReference type="InterPro" id="IPR036145">
    <property type="entry name" value="MinC_C_sf"/>
</dbReference>
<dbReference type="Pfam" id="PF03775">
    <property type="entry name" value="MinC_C"/>
    <property type="match status" value="1"/>
</dbReference>
<dbReference type="InterPro" id="IPR055219">
    <property type="entry name" value="MinC_N_1"/>
</dbReference>
<reference evidence="9" key="1">
    <citation type="submission" date="2021-12" db="EMBL/GenBank/DDBJ databases">
        <title>Alicyclobacillaceae gen. nov., sp. nov., isolated from chalcocite enrichment system.</title>
        <authorList>
            <person name="Jiang Z."/>
        </authorList>
    </citation>
    <scope>NUCLEOTIDE SEQUENCE</scope>
    <source>
        <strain evidence="9">MYW30-H2</strain>
    </source>
</reference>
<dbReference type="Gene3D" id="3.30.160.540">
    <property type="match status" value="1"/>
</dbReference>
<evidence type="ECO:0000313" key="9">
    <source>
        <dbReference type="EMBL" id="UOF90154.1"/>
    </source>
</evidence>
<dbReference type="RefSeq" id="WP_347436845.1">
    <property type="nucleotide sequence ID" value="NZ_CP089291.1"/>
</dbReference>
<comment type="function">
    <text evidence="6">Cell division inhibitor that blocks the formation of polar Z ring septums. Rapidly oscillates between the poles of the cell to destabilize FtsZ filaments that have formed before they mature into polar Z rings. Prevents FtsZ polymerization.</text>
</comment>
<evidence type="ECO:0000313" key="10">
    <source>
        <dbReference type="Proteomes" id="UP000830167"/>
    </source>
</evidence>
<dbReference type="InterPro" id="IPR013033">
    <property type="entry name" value="MinC"/>
</dbReference>
<dbReference type="Proteomes" id="UP000830167">
    <property type="component" value="Chromosome"/>
</dbReference>
<evidence type="ECO:0000256" key="3">
    <source>
        <dbReference type="ARBA" id="ARBA00023210"/>
    </source>
</evidence>
<protein>
    <recommendedName>
        <fullName evidence="6">Probable septum site-determining protein MinC</fullName>
    </recommendedName>
</protein>
<evidence type="ECO:0000256" key="4">
    <source>
        <dbReference type="ARBA" id="ARBA00023306"/>
    </source>
</evidence>
<dbReference type="Pfam" id="PF22642">
    <property type="entry name" value="MinC_N_1"/>
    <property type="match status" value="1"/>
</dbReference>
<dbReference type="NCBIfam" id="TIGR01222">
    <property type="entry name" value="minC"/>
    <property type="match status" value="1"/>
</dbReference>
<comment type="subunit">
    <text evidence="5 6">Interacts with MinD and FtsZ.</text>
</comment>
<comment type="similarity">
    <text evidence="1 6">Belongs to the MinC family.</text>
</comment>
<organism evidence="9 10">
    <name type="scientific">Fodinisporobacter ferrooxydans</name>
    <dbReference type="NCBI Taxonomy" id="2901836"/>
    <lineage>
        <taxon>Bacteria</taxon>
        <taxon>Bacillati</taxon>
        <taxon>Bacillota</taxon>
        <taxon>Bacilli</taxon>
        <taxon>Bacillales</taxon>
        <taxon>Alicyclobacillaceae</taxon>
        <taxon>Fodinisporobacter</taxon>
    </lineage>
</organism>
<dbReference type="InterPro" id="IPR005526">
    <property type="entry name" value="Septum_form_inhib_MinC_C"/>
</dbReference>
<evidence type="ECO:0000256" key="5">
    <source>
        <dbReference type="ARBA" id="ARBA00046874"/>
    </source>
</evidence>
<dbReference type="Gene3D" id="2.160.20.70">
    <property type="match status" value="1"/>
</dbReference>
<sequence length="229" mass="25617">MESMTAWENARSLPSKSPVTIKGVRDGLLFLLQENVAFEDILQDLENKLKGSHQKLLVGPIVHVWIVIGKRVLTEEQEQQIRNCFSSHGNLIIQKFVTEEETKESAHSTPLVYKGTVRSGQILQHEGDIIIIGDVNYGGEVAATGDIFVMGTLRGTAHAGIKGNRKAIIAAVYFRPTQLRICEVISRSPDTNQQTIYGSTEMEFAYLRDGQMAVDRMTYLNLIRNKESK</sequence>
<evidence type="ECO:0000256" key="6">
    <source>
        <dbReference type="HAMAP-Rule" id="MF_00267"/>
    </source>
</evidence>
<dbReference type="SUPFAM" id="SSF63848">
    <property type="entry name" value="Cell-division inhibitor MinC, C-terminal domain"/>
    <property type="match status" value="1"/>
</dbReference>
<dbReference type="EMBL" id="CP089291">
    <property type="protein sequence ID" value="UOF90154.1"/>
    <property type="molecule type" value="Genomic_DNA"/>
</dbReference>
<name>A0ABY4CJG6_9BACL</name>
<evidence type="ECO:0000259" key="8">
    <source>
        <dbReference type="Pfam" id="PF22642"/>
    </source>
</evidence>
<keyword evidence="10" id="KW-1185">Reference proteome</keyword>
<gene>
    <name evidence="6 9" type="primary">minC</name>
    <name evidence="9" type="ORF">LSG31_20185</name>
</gene>
<evidence type="ECO:0000256" key="1">
    <source>
        <dbReference type="ARBA" id="ARBA00006291"/>
    </source>
</evidence>
<dbReference type="PANTHER" id="PTHR34108:SF1">
    <property type="entry name" value="SEPTUM SITE-DETERMINING PROTEIN MINC"/>
    <property type="match status" value="1"/>
</dbReference>
<dbReference type="HAMAP" id="MF_00267">
    <property type="entry name" value="MinC"/>
    <property type="match status" value="1"/>
</dbReference>
<keyword evidence="3 6" id="KW-0717">Septation</keyword>